<sequence length="132" mass="15208">MPRDLLVHLSMTKVNGLRRVDQTPRGWPVHLGMTKLNCPRRVVRTMTKLARSPRHDRAQRPKEARSNADPLLRLDFSVYLGITEFNSSMRELKNSRHCSSGFFRDSSSGNCIYRPQQDCWKVEFQACKSASS</sequence>
<dbReference type="AlphaFoldDB" id="A0A9Q0KG19"/>
<evidence type="ECO:0000313" key="2">
    <source>
        <dbReference type="Proteomes" id="UP001141806"/>
    </source>
</evidence>
<reference evidence="1" key="1">
    <citation type="journal article" date="2023" name="Plant J.">
        <title>The genome of the king protea, Protea cynaroides.</title>
        <authorList>
            <person name="Chang J."/>
            <person name="Duong T.A."/>
            <person name="Schoeman C."/>
            <person name="Ma X."/>
            <person name="Roodt D."/>
            <person name="Barker N."/>
            <person name="Li Z."/>
            <person name="Van de Peer Y."/>
            <person name="Mizrachi E."/>
        </authorList>
    </citation>
    <scope>NUCLEOTIDE SEQUENCE</scope>
    <source>
        <tissue evidence="1">Young leaves</tissue>
    </source>
</reference>
<keyword evidence="2" id="KW-1185">Reference proteome</keyword>
<gene>
    <name evidence="1" type="ORF">NE237_003092</name>
</gene>
<organism evidence="1 2">
    <name type="scientific">Protea cynaroides</name>
    <dbReference type="NCBI Taxonomy" id="273540"/>
    <lineage>
        <taxon>Eukaryota</taxon>
        <taxon>Viridiplantae</taxon>
        <taxon>Streptophyta</taxon>
        <taxon>Embryophyta</taxon>
        <taxon>Tracheophyta</taxon>
        <taxon>Spermatophyta</taxon>
        <taxon>Magnoliopsida</taxon>
        <taxon>Proteales</taxon>
        <taxon>Proteaceae</taxon>
        <taxon>Protea</taxon>
    </lineage>
</organism>
<evidence type="ECO:0000313" key="1">
    <source>
        <dbReference type="EMBL" id="KAJ4969993.1"/>
    </source>
</evidence>
<name>A0A9Q0KG19_9MAGN</name>
<protein>
    <submittedName>
        <fullName evidence="1">Uncharacterized protein</fullName>
    </submittedName>
</protein>
<proteinExistence type="predicted"/>
<comment type="caution">
    <text evidence="1">The sequence shown here is derived from an EMBL/GenBank/DDBJ whole genome shotgun (WGS) entry which is preliminary data.</text>
</comment>
<dbReference type="Proteomes" id="UP001141806">
    <property type="component" value="Unassembled WGS sequence"/>
</dbReference>
<accession>A0A9Q0KG19</accession>
<dbReference type="EMBL" id="JAMYWD010000005">
    <property type="protein sequence ID" value="KAJ4969993.1"/>
    <property type="molecule type" value="Genomic_DNA"/>
</dbReference>